<dbReference type="HOGENOM" id="CLU_2654628_0_0_1"/>
<reference evidence="3" key="4">
    <citation type="journal article" date="2015" name="G3 (Bethesda)">
        <title>Genome sequences of three phytopathogenic species of the Magnaporthaceae family of fungi.</title>
        <authorList>
            <person name="Okagaki L.H."/>
            <person name="Nunes C.C."/>
            <person name="Sailsbery J."/>
            <person name="Clay B."/>
            <person name="Brown D."/>
            <person name="John T."/>
            <person name="Oh Y."/>
            <person name="Young N."/>
            <person name="Fitzgerald M."/>
            <person name="Haas B.J."/>
            <person name="Zeng Q."/>
            <person name="Young S."/>
            <person name="Adiconis X."/>
            <person name="Fan L."/>
            <person name="Levin J.Z."/>
            <person name="Mitchell T.K."/>
            <person name="Okubara P.A."/>
            <person name="Farman M.L."/>
            <person name="Kohn L.M."/>
            <person name="Birren B."/>
            <person name="Ma L.-J."/>
            <person name="Dean R.A."/>
        </authorList>
    </citation>
    <scope>NUCLEOTIDE SEQUENCE</scope>
    <source>
        <strain evidence="3">R3-111a-1</strain>
    </source>
</reference>
<dbReference type="Proteomes" id="UP000006039">
    <property type="component" value="Unassembled WGS sequence"/>
</dbReference>
<accession>J3NZY5</accession>
<evidence type="ECO:0000256" key="1">
    <source>
        <dbReference type="SAM" id="MobiDB-lite"/>
    </source>
</evidence>
<dbReference type="RefSeq" id="XP_009222918.1">
    <property type="nucleotide sequence ID" value="XM_009224654.1"/>
</dbReference>
<protein>
    <submittedName>
        <fullName evidence="2 3">Uncharacterized protein</fullName>
    </submittedName>
</protein>
<dbReference type="EnsemblFungi" id="EJT76918">
    <property type="protein sequence ID" value="EJT76918"/>
    <property type="gene ID" value="GGTG_06832"/>
</dbReference>
<gene>
    <name evidence="3" type="primary">20347290</name>
    <name evidence="2" type="ORF">GGTG_06832</name>
</gene>
<reference evidence="2" key="2">
    <citation type="submission" date="2010-07" db="EMBL/GenBank/DDBJ databases">
        <authorList>
            <consortium name="The Broad Institute Genome Sequencing Platform"/>
            <consortium name="Broad Institute Genome Sequencing Center for Infectious Disease"/>
            <person name="Ma L.-J."/>
            <person name="Dead R."/>
            <person name="Young S."/>
            <person name="Zeng Q."/>
            <person name="Koehrsen M."/>
            <person name="Alvarado L."/>
            <person name="Berlin A."/>
            <person name="Chapman S.B."/>
            <person name="Chen Z."/>
            <person name="Freedman E."/>
            <person name="Gellesch M."/>
            <person name="Goldberg J."/>
            <person name="Griggs A."/>
            <person name="Gujja S."/>
            <person name="Heilman E.R."/>
            <person name="Heiman D."/>
            <person name="Hepburn T."/>
            <person name="Howarth C."/>
            <person name="Jen D."/>
            <person name="Larson L."/>
            <person name="Mehta T."/>
            <person name="Neiman D."/>
            <person name="Pearson M."/>
            <person name="Roberts A."/>
            <person name="Saif S."/>
            <person name="Shea T."/>
            <person name="Shenoy N."/>
            <person name="Sisk P."/>
            <person name="Stolte C."/>
            <person name="Sykes S."/>
            <person name="Walk T."/>
            <person name="White J."/>
            <person name="Yandava C."/>
            <person name="Haas B."/>
            <person name="Nusbaum C."/>
            <person name="Birren B."/>
        </authorList>
    </citation>
    <scope>NUCLEOTIDE SEQUENCE</scope>
    <source>
        <strain evidence="2">R3-111a-1</strain>
    </source>
</reference>
<evidence type="ECO:0000313" key="4">
    <source>
        <dbReference type="Proteomes" id="UP000006039"/>
    </source>
</evidence>
<proteinExistence type="predicted"/>
<evidence type="ECO:0000313" key="2">
    <source>
        <dbReference type="EMBL" id="EJT76918.1"/>
    </source>
</evidence>
<dbReference type="GeneID" id="20347290"/>
<reference evidence="3" key="5">
    <citation type="submission" date="2018-04" db="UniProtKB">
        <authorList>
            <consortium name="EnsemblFungi"/>
        </authorList>
    </citation>
    <scope>IDENTIFICATION</scope>
    <source>
        <strain evidence="3">R3-111a-1</strain>
    </source>
</reference>
<dbReference type="AlphaFoldDB" id="J3NZY5"/>
<name>J3NZY5_GAET3</name>
<feature type="compositionally biased region" description="Polar residues" evidence="1">
    <location>
        <begin position="29"/>
        <end position="42"/>
    </location>
</feature>
<dbReference type="EMBL" id="GL385397">
    <property type="protein sequence ID" value="EJT76918.1"/>
    <property type="molecule type" value="Genomic_DNA"/>
</dbReference>
<dbReference type="VEuPathDB" id="FungiDB:GGTG_06832"/>
<reference evidence="4" key="1">
    <citation type="submission" date="2010-07" db="EMBL/GenBank/DDBJ databases">
        <title>The genome sequence of Gaeumannomyces graminis var. tritici strain R3-111a-1.</title>
        <authorList>
            <consortium name="The Broad Institute Genome Sequencing Platform"/>
            <person name="Ma L.-J."/>
            <person name="Dead R."/>
            <person name="Young S."/>
            <person name="Zeng Q."/>
            <person name="Koehrsen M."/>
            <person name="Alvarado L."/>
            <person name="Berlin A."/>
            <person name="Chapman S.B."/>
            <person name="Chen Z."/>
            <person name="Freedman E."/>
            <person name="Gellesch M."/>
            <person name="Goldberg J."/>
            <person name="Griggs A."/>
            <person name="Gujja S."/>
            <person name="Heilman E.R."/>
            <person name="Heiman D."/>
            <person name="Hepburn T."/>
            <person name="Howarth C."/>
            <person name="Jen D."/>
            <person name="Larson L."/>
            <person name="Mehta T."/>
            <person name="Neiman D."/>
            <person name="Pearson M."/>
            <person name="Roberts A."/>
            <person name="Saif S."/>
            <person name="Shea T."/>
            <person name="Shenoy N."/>
            <person name="Sisk P."/>
            <person name="Stolte C."/>
            <person name="Sykes S."/>
            <person name="Walk T."/>
            <person name="White J."/>
            <person name="Yandava C."/>
            <person name="Haas B."/>
            <person name="Nusbaum C."/>
            <person name="Birren B."/>
        </authorList>
    </citation>
    <scope>NUCLEOTIDE SEQUENCE [LARGE SCALE GENOMIC DNA]</scope>
    <source>
        <strain evidence="4">R3-111a-1</strain>
    </source>
</reference>
<reference evidence="2" key="3">
    <citation type="submission" date="2010-09" db="EMBL/GenBank/DDBJ databases">
        <title>Annotation of Gaeumannomyces graminis var. tritici R3-111a-1.</title>
        <authorList>
            <consortium name="The Broad Institute Genome Sequencing Platform"/>
            <person name="Ma L.-J."/>
            <person name="Dead R."/>
            <person name="Young S.K."/>
            <person name="Zeng Q."/>
            <person name="Gargeya S."/>
            <person name="Fitzgerald M."/>
            <person name="Haas B."/>
            <person name="Abouelleil A."/>
            <person name="Alvarado L."/>
            <person name="Arachchi H.M."/>
            <person name="Berlin A."/>
            <person name="Brown A."/>
            <person name="Chapman S.B."/>
            <person name="Chen Z."/>
            <person name="Dunbar C."/>
            <person name="Freedman E."/>
            <person name="Gearin G."/>
            <person name="Gellesch M."/>
            <person name="Goldberg J."/>
            <person name="Griggs A."/>
            <person name="Gujja S."/>
            <person name="Heiman D."/>
            <person name="Howarth C."/>
            <person name="Larson L."/>
            <person name="Lui A."/>
            <person name="MacDonald P.J.P."/>
            <person name="Mehta T."/>
            <person name="Montmayeur A."/>
            <person name="Murphy C."/>
            <person name="Neiman D."/>
            <person name="Pearson M."/>
            <person name="Priest M."/>
            <person name="Roberts A."/>
            <person name="Saif S."/>
            <person name="Shea T."/>
            <person name="Shenoy N."/>
            <person name="Sisk P."/>
            <person name="Stolte C."/>
            <person name="Sykes S."/>
            <person name="Yandava C."/>
            <person name="Wortman J."/>
            <person name="Nusbaum C."/>
            <person name="Birren B."/>
        </authorList>
    </citation>
    <scope>NUCLEOTIDE SEQUENCE</scope>
    <source>
        <strain evidence="2">R3-111a-1</strain>
    </source>
</reference>
<keyword evidence="4" id="KW-1185">Reference proteome</keyword>
<sequence length="76" mass="7587">MSVEDSGCHPYFIQLLPVRDCALPGGALSESTPALSSATASQPELPPRNRRGSGEGEGAALCTERTVGCNGAGAGG</sequence>
<feature type="region of interest" description="Disordered" evidence="1">
    <location>
        <begin position="27"/>
        <end position="59"/>
    </location>
</feature>
<evidence type="ECO:0000313" key="3">
    <source>
        <dbReference type="EnsemblFungi" id="EJT76918"/>
    </source>
</evidence>
<organism evidence="2">
    <name type="scientific">Gaeumannomyces tritici (strain R3-111a-1)</name>
    <name type="common">Wheat and barley take-all root rot fungus</name>
    <name type="synonym">Gaeumannomyces graminis var. tritici</name>
    <dbReference type="NCBI Taxonomy" id="644352"/>
    <lineage>
        <taxon>Eukaryota</taxon>
        <taxon>Fungi</taxon>
        <taxon>Dikarya</taxon>
        <taxon>Ascomycota</taxon>
        <taxon>Pezizomycotina</taxon>
        <taxon>Sordariomycetes</taxon>
        <taxon>Sordariomycetidae</taxon>
        <taxon>Magnaporthales</taxon>
        <taxon>Magnaporthaceae</taxon>
        <taxon>Gaeumannomyces</taxon>
    </lineage>
</organism>